<reference evidence="2 3" key="1">
    <citation type="submission" date="2017-06" db="EMBL/GenBank/DDBJ databases">
        <authorList>
            <person name="Kim H.J."/>
            <person name="Triplett B.A."/>
        </authorList>
    </citation>
    <scope>NUCLEOTIDE SEQUENCE [LARGE SCALE GENOMIC DNA]</scope>
    <source>
        <strain evidence="2 3">DSM 19307</strain>
    </source>
</reference>
<evidence type="ECO:0000313" key="2">
    <source>
        <dbReference type="EMBL" id="SNS56142.1"/>
    </source>
</evidence>
<dbReference type="PRINTS" id="PR00081">
    <property type="entry name" value="GDHRDH"/>
</dbReference>
<dbReference type="AlphaFoldDB" id="A0A239FIW9"/>
<organism evidence="2 3">
    <name type="scientific">Ekhidna lutea</name>
    <dbReference type="NCBI Taxonomy" id="447679"/>
    <lineage>
        <taxon>Bacteria</taxon>
        <taxon>Pseudomonadati</taxon>
        <taxon>Bacteroidota</taxon>
        <taxon>Cytophagia</taxon>
        <taxon>Cytophagales</taxon>
        <taxon>Reichenbachiellaceae</taxon>
        <taxon>Ekhidna</taxon>
    </lineage>
</organism>
<comment type="similarity">
    <text evidence="1">Belongs to the short-chain dehydrogenases/reductases (SDR) family.</text>
</comment>
<dbReference type="RefSeq" id="WP_089355418.1">
    <property type="nucleotide sequence ID" value="NZ_FZPD01000001.1"/>
</dbReference>
<accession>A0A239FIW9</accession>
<dbReference type="PRINTS" id="PR00080">
    <property type="entry name" value="SDRFAMILY"/>
</dbReference>
<evidence type="ECO:0000256" key="1">
    <source>
        <dbReference type="ARBA" id="ARBA00006484"/>
    </source>
</evidence>
<dbReference type="GO" id="GO:0016616">
    <property type="term" value="F:oxidoreductase activity, acting on the CH-OH group of donors, NAD or NADP as acceptor"/>
    <property type="evidence" value="ECO:0007669"/>
    <property type="project" value="TreeGrafter"/>
</dbReference>
<dbReference type="Proteomes" id="UP000198393">
    <property type="component" value="Unassembled WGS sequence"/>
</dbReference>
<keyword evidence="3" id="KW-1185">Reference proteome</keyword>
<dbReference type="OrthoDB" id="9788235at2"/>
<sequence>MASIKIELSEKVILLTGGYGHLGKGIAENLALHGGKVFVAGRSYEKFKKAFKNSIENIEFLQCDIGKEGEVRSAAGSIFESEGKFDAVINNAFYSRGQDPENMTSEDWAFGIDGNLNCVFRSIKEVLPILKKNQSGKIINVSSMYGMLAPDFGIYDEYQEYLNPPHYGAAKAGVIQLTKYYAGYLGKHNIMVNCVSPGPFPSKAVQEASPGFIQQLSRKTALNRIGIPSDIGGIFTFLVSDASNFVTGQNFVIDGGWTIKS</sequence>
<dbReference type="InterPro" id="IPR036291">
    <property type="entry name" value="NAD(P)-bd_dom_sf"/>
</dbReference>
<evidence type="ECO:0000313" key="3">
    <source>
        <dbReference type="Proteomes" id="UP000198393"/>
    </source>
</evidence>
<protein>
    <submittedName>
        <fullName evidence="2">Gluconate 5-dehydrogenase</fullName>
    </submittedName>
</protein>
<dbReference type="FunFam" id="3.40.50.720:FF:000084">
    <property type="entry name" value="Short-chain dehydrogenase reductase"/>
    <property type="match status" value="1"/>
</dbReference>
<dbReference type="Gene3D" id="3.40.50.720">
    <property type="entry name" value="NAD(P)-binding Rossmann-like Domain"/>
    <property type="match status" value="1"/>
</dbReference>
<dbReference type="SUPFAM" id="SSF51735">
    <property type="entry name" value="NAD(P)-binding Rossmann-fold domains"/>
    <property type="match status" value="1"/>
</dbReference>
<dbReference type="GO" id="GO:0030497">
    <property type="term" value="P:fatty acid elongation"/>
    <property type="evidence" value="ECO:0007669"/>
    <property type="project" value="TreeGrafter"/>
</dbReference>
<dbReference type="PANTHER" id="PTHR42760:SF40">
    <property type="entry name" value="3-OXOACYL-[ACYL-CARRIER-PROTEIN] REDUCTASE, CHLOROPLASTIC"/>
    <property type="match status" value="1"/>
</dbReference>
<gene>
    <name evidence="2" type="ORF">SAMN05421640_0666</name>
</gene>
<dbReference type="InterPro" id="IPR002347">
    <property type="entry name" value="SDR_fam"/>
</dbReference>
<dbReference type="EMBL" id="FZPD01000001">
    <property type="protein sequence ID" value="SNS56142.1"/>
    <property type="molecule type" value="Genomic_DNA"/>
</dbReference>
<dbReference type="PANTHER" id="PTHR42760">
    <property type="entry name" value="SHORT-CHAIN DEHYDROGENASES/REDUCTASES FAMILY MEMBER"/>
    <property type="match status" value="1"/>
</dbReference>
<name>A0A239FIW9_EKHLU</name>
<dbReference type="Pfam" id="PF13561">
    <property type="entry name" value="adh_short_C2"/>
    <property type="match status" value="1"/>
</dbReference>
<proteinExistence type="inferred from homology"/>